<protein>
    <submittedName>
        <fullName evidence="1">Uncharacterized protein</fullName>
    </submittedName>
</protein>
<evidence type="ECO:0000313" key="1">
    <source>
        <dbReference type="EMBL" id="DAF43613.1"/>
    </source>
</evidence>
<proteinExistence type="predicted"/>
<reference evidence="1" key="1">
    <citation type="journal article" date="2021" name="Proc. Natl. Acad. Sci. U.S.A.">
        <title>A Catalog of Tens of Thousands of Viruses from Human Metagenomes Reveals Hidden Associations with Chronic Diseases.</title>
        <authorList>
            <person name="Tisza M.J."/>
            <person name="Buck C.B."/>
        </authorList>
    </citation>
    <scope>NUCLEOTIDE SEQUENCE</scope>
    <source>
        <strain evidence="1">CtWdm1</strain>
    </source>
</reference>
<name>A0A8S5RY09_9CAUD</name>
<dbReference type="EMBL" id="BK032509">
    <property type="protein sequence ID" value="DAF43613.1"/>
    <property type="molecule type" value="Genomic_DNA"/>
</dbReference>
<organism evidence="1">
    <name type="scientific">Siphoviridae sp. ctWdm1</name>
    <dbReference type="NCBI Taxonomy" id="2827883"/>
    <lineage>
        <taxon>Viruses</taxon>
        <taxon>Duplodnaviria</taxon>
        <taxon>Heunggongvirae</taxon>
        <taxon>Uroviricota</taxon>
        <taxon>Caudoviricetes</taxon>
    </lineage>
</organism>
<sequence>MLIIVLLLVMIILFQNIKNNALKMWMAEHYCIVPTNEDEAKYMSKYFSNSIAKIKNWWKNL</sequence>
<accession>A0A8S5RY09</accession>